<dbReference type="SUPFAM" id="SSF47598">
    <property type="entry name" value="Ribbon-helix-helix"/>
    <property type="match status" value="1"/>
</dbReference>
<proteinExistence type="predicted"/>
<dbReference type="GO" id="GO:0006355">
    <property type="term" value="P:regulation of DNA-templated transcription"/>
    <property type="evidence" value="ECO:0007669"/>
    <property type="project" value="InterPro"/>
</dbReference>
<dbReference type="Proteomes" id="UP000280501">
    <property type="component" value="Unassembled WGS sequence"/>
</dbReference>
<dbReference type="Pfam" id="PF05534">
    <property type="entry name" value="HicB"/>
    <property type="match status" value="1"/>
</dbReference>
<dbReference type="SUPFAM" id="SSF143100">
    <property type="entry name" value="TTHA1013/TTHA0281-like"/>
    <property type="match status" value="1"/>
</dbReference>
<dbReference type="EMBL" id="RKQZ01000001">
    <property type="protein sequence ID" value="RPF20946.1"/>
    <property type="molecule type" value="Genomic_DNA"/>
</dbReference>
<dbReference type="InterPro" id="IPR008651">
    <property type="entry name" value="Uncharacterised_HicB"/>
</dbReference>
<sequence>MSTGDWHDSVCGSAGGGRPDLRFGELARVEIAVRQRDPAGAAVRQPSESAEDGEYVASVAEFESLSWLAGSPVEALEGILGVVAEVIEDLEASNEPVPAPIAERHYSGKFVVRIPPETHRRLAVEAAEQHVSLNRFVADRLAMA</sequence>
<evidence type="ECO:0000313" key="1">
    <source>
        <dbReference type="EMBL" id="RPF20946.1"/>
    </source>
</evidence>
<reference evidence="1 2" key="1">
    <citation type="submission" date="2018-11" db="EMBL/GenBank/DDBJ databases">
        <title>Sequencing the genomes of 1000 actinobacteria strains.</title>
        <authorList>
            <person name="Klenk H.-P."/>
        </authorList>
    </citation>
    <scope>NUCLEOTIDE SEQUENCE [LARGE SCALE GENOMIC DNA]</scope>
    <source>
        <strain evidence="1 2">DSM 15700</strain>
    </source>
</reference>
<dbReference type="InterPro" id="IPR010985">
    <property type="entry name" value="Ribbon_hlx_hlx"/>
</dbReference>
<dbReference type="InterPro" id="IPR013321">
    <property type="entry name" value="Arc_rbn_hlx_hlx"/>
</dbReference>
<keyword evidence="2" id="KW-1185">Reference proteome</keyword>
<comment type="caution">
    <text evidence="1">The sequence shown here is derived from an EMBL/GenBank/DDBJ whole genome shotgun (WGS) entry which is preliminary data.</text>
</comment>
<dbReference type="InterPro" id="IPR035069">
    <property type="entry name" value="TTHA1013/TTHA0281-like"/>
</dbReference>
<name>A0A3N4YNA6_9MICO</name>
<organism evidence="1 2">
    <name type="scientific">Myceligenerans xiligouense</name>
    <dbReference type="NCBI Taxonomy" id="253184"/>
    <lineage>
        <taxon>Bacteria</taxon>
        <taxon>Bacillati</taxon>
        <taxon>Actinomycetota</taxon>
        <taxon>Actinomycetes</taxon>
        <taxon>Micrococcales</taxon>
        <taxon>Promicromonosporaceae</taxon>
        <taxon>Myceligenerans</taxon>
    </lineage>
</organism>
<protein>
    <submittedName>
        <fullName evidence="1">HicB-like protein involved in pilus formation</fullName>
    </submittedName>
</protein>
<dbReference type="AlphaFoldDB" id="A0A3N4YNA6"/>
<accession>A0A3N4YNA6</accession>
<gene>
    <name evidence="1" type="ORF">EDD34_1554</name>
</gene>
<dbReference type="Gene3D" id="1.10.1220.10">
    <property type="entry name" value="Met repressor-like"/>
    <property type="match status" value="1"/>
</dbReference>
<evidence type="ECO:0000313" key="2">
    <source>
        <dbReference type="Proteomes" id="UP000280501"/>
    </source>
</evidence>